<gene>
    <name evidence="2" type="ORF">QB898_10920</name>
</gene>
<dbReference type="EMBL" id="JARVII010000027">
    <property type="protein sequence ID" value="MDG9700212.1"/>
    <property type="molecule type" value="Genomic_DNA"/>
</dbReference>
<proteinExistence type="predicted"/>
<protein>
    <submittedName>
        <fullName evidence="2">Uncharacterized protein</fullName>
    </submittedName>
</protein>
<name>A0AAW6RQ34_9BURK</name>
<evidence type="ECO:0000256" key="1">
    <source>
        <dbReference type="SAM" id="MobiDB-lite"/>
    </source>
</evidence>
<reference evidence="2 3" key="1">
    <citation type="submission" date="2023-04" db="EMBL/GenBank/DDBJ databases">
        <title>Ottowia paracancer sp. nov., isolated from human stomach.</title>
        <authorList>
            <person name="Song Y."/>
        </authorList>
    </citation>
    <scope>NUCLEOTIDE SEQUENCE [LARGE SCALE GENOMIC DNA]</scope>
    <source>
        <strain evidence="2 3">10c7w1</strain>
    </source>
</reference>
<organism evidence="2 3">
    <name type="scientific">Ottowia cancrivicina</name>
    <dbReference type="NCBI Taxonomy" id="3040346"/>
    <lineage>
        <taxon>Bacteria</taxon>
        <taxon>Pseudomonadati</taxon>
        <taxon>Pseudomonadota</taxon>
        <taxon>Betaproteobacteria</taxon>
        <taxon>Burkholderiales</taxon>
        <taxon>Comamonadaceae</taxon>
        <taxon>Ottowia</taxon>
    </lineage>
</organism>
<feature type="region of interest" description="Disordered" evidence="1">
    <location>
        <begin position="63"/>
        <end position="88"/>
    </location>
</feature>
<dbReference type="AlphaFoldDB" id="A0AAW6RQ34"/>
<accession>A0AAW6RQ34</accession>
<dbReference type="Proteomes" id="UP001237156">
    <property type="component" value="Unassembled WGS sequence"/>
</dbReference>
<comment type="caution">
    <text evidence="2">The sequence shown here is derived from an EMBL/GenBank/DDBJ whole genome shotgun (WGS) entry which is preliminary data.</text>
</comment>
<evidence type="ECO:0000313" key="2">
    <source>
        <dbReference type="EMBL" id="MDG9700212.1"/>
    </source>
</evidence>
<dbReference type="RefSeq" id="WP_279524978.1">
    <property type="nucleotide sequence ID" value="NZ_JARVII010000027.1"/>
</dbReference>
<evidence type="ECO:0000313" key="3">
    <source>
        <dbReference type="Proteomes" id="UP001237156"/>
    </source>
</evidence>
<sequence>MEMMVLRELHYSINILLRMPPARQAYLYFIRAAINGKIFAKYLLQEHKSGRMHFQKRLFRQKREKARGRLISRRDAGAAPAGRLAARP</sequence>
<keyword evidence="3" id="KW-1185">Reference proteome</keyword>
<feature type="compositionally biased region" description="Low complexity" evidence="1">
    <location>
        <begin position="77"/>
        <end position="88"/>
    </location>
</feature>